<dbReference type="PANTHER" id="PTHR22835:SF544">
    <property type="entry name" value="OS10G0393700 PROTEIN"/>
    <property type="match status" value="1"/>
</dbReference>
<evidence type="ECO:0000256" key="4">
    <source>
        <dbReference type="ARBA" id="ARBA00023180"/>
    </source>
</evidence>
<reference evidence="5" key="2">
    <citation type="submission" date="2020-10" db="EMBL/GenBank/DDBJ databases">
        <authorList>
            <person name="Cooper E.A."/>
            <person name="Brenton Z.W."/>
            <person name="Flinn B.S."/>
            <person name="Jenkins J."/>
            <person name="Shu S."/>
            <person name="Flowers D."/>
            <person name="Luo F."/>
            <person name="Wang Y."/>
            <person name="Xia P."/>
            <person name="Barry K."/>
            <person name="Daum C."/>
            <person name="Lipzen A."/>
            <person name="Yoshinaga Y."/>
            <person name="Schmutz J."/>
            <person name="Saski C."/>
            <person name="Vermerris W."/>
            <person name="Kresovich S."/>
        </authorList>
    </citation>
    <scope>NUCLEOTIDE SEQUENCE</scope>
</reference>
<dbReference type="Proteomes" id="UP000807115">
    <property type="component" value="Chromosome 1"/>
</dbReference>
<dbReference type="CDD" id="cd01837">
    <property type="entry name" value="SGNH_plant_lipase_like"/>
    <property type="match status" value="1"/>
</dbReference>
<dbReference type="PANTHER" id="PTHR22835">
    <property type="entry name" value="ZINC FINGER FYVE DOMAIN CONTAINING PROTEIN"/>
    <property type="match status" value="1"/>
</dbReference>
<keyword evidence="3" id="KW-0378">Hydrolase</keyword>
<dbReference type="InterPro" id="IPR001087">
    <property type="entry name" value="GDSL"/>
</dbReference>
<dbReference type="InterPro" id="IPR035669">
    <property type="entry name" value="SGNH_plant_lipase-like"/>
</dbReference>
<name>A0A921RZM4_SORBI</name>
<dbReference type="InterPro" id="IPR036514">
    <property type="entry name" value="SGNH_hydro_sf"/>
</dbReference>
<accession>A0A921RZM4</accession>
<evidence type="ECO:0000313" key="5">
    <source>
        <dbReference type="EMBL" id="KAG0549659.1"/>
    </source>
</evidence>
<evidence type="ECO:0008006" key="7">
    <source>
        <dbReference type="Google" id="ProtNLM"/>
    </source>
</evidence>
<evidence type="ECO:0000256" key="2">
    <source>
        <dbReference type="ARBA" id="ARBA00022729"/>
    </source>
</evidence>
<protein>
    <recommendedName>
        <fullName evidence="7">GDSL esterase/lipase</fullName>
    </recommendedName>
</protein>
<dbReference type="Pfam" id="PF00657">
    <property type="entry name" value="Lipase_GDSL"/>
    <property type="match status" value="1"/>
</dbReference>
<sequence length="416" mass="44679">MTILPNCAPRTPRQDAAANTNTFANCKQTHNGASCSPISMSTARRLPPVPLLVLLLVAAEAFFVYADTNDYGRYSRVFAFGNSLTDTGNAAIFPVTAGGPFTRPPYGQTYFGHPSGRASNGRLILDFLVEELKVPEPTPYLAGKTAGDFLNGTNFALGGATALDPAFLASKGITSFVPVSLSNETSWFQNVVRLLNSSDDCEQRKIMASSVFYVGEIGVNDYFFALINNSAVDVAASLTPHIIGAVRSALTLAVQAMIAAGARTLVITGMLPIGCEPQQLALYPAGDEGDYDPTTGCIARFNEVAKQHNRALRMMLSELRRDYGSTLSLLYADIYNPVVKAVAFPAFYGFGDRPLSACCGGGGGPYNFNFTKFCGMPESTTCADPSKFVSWDGIHFTEAANRLITRTMLKELKLLL</sequence>
<reference evidence="5" key="1">
    <citation type="journal article" date="2019" name="BMC Genomics">
        <title>A new reference genome for Sorghum bicolor reveals high levels of sequence similarity between sweet and grain genotypes: implications for the genetics of sugar metabolism.</title>
        <authorList>
            <person name="Cooper E.A."/>
            <person name="Brenton Z.W."/>
            <person name="Flinn B.S."/>
            <person name="Jenkins J."/>
            <person name="Shu S."/>
            <person name="Flowers D."/>
            <person name="Luo F."/>
            <person name="Wang Y."/>
            <person name="Xia P."/>
            <person name="Barry K."/>
            <person name="Daum C."/>
            <person name="Lipzen A."/>
            <person name="Yoshinaga Y."/>
            <person name="Schmutz J."/>
            <person name="Saski C."/>
            <person name="Vermerris W."/>
            <person name="Kresovich S."/>
        </authorList>
    </citation>
    <scope>NUCLEOTIDE SEQUENCE</scope>
</reference>
<dbReference type="EMBL" id="CM027680">
    <property type="protein sequence ID" value="KAG0549659.1"/>
    <property type="molecule type" value="Genomic_DNA"/>
</dbReference>
<keyword evidence="4" id="KW-0325">Glycoprotein</keyword>
<organism evidence="5 6">
    <name type="scientific">Sorghum bicolor</name>
    <name type="common">Sorghum</name>
    <name type="synonym">Sorghum vulgare</name>
    <dbReference type="NCBI Taxonomy" id="4558"/>
    <lineage>
        <taxon>Eukaryota</taxon>
        <taxon>Viridiplantae</taxon>
        <taxon>Streptophyta</taxon>
        <taxon>Embryophyta</taxon>
        <taxon>Tracheophyta</taxon>
        <taxon>Spermatophyta</taxon>
        <taxon>Magnoliopsida</taxon>
        <taxon>Liliopsida</taxon>
        <taxon>Poales</taxon>
        <taxon>Poaceae</taxon>
        <taxon>PACMAD clade</taxon>
        <taxon>Panicoideae</taxon>
        <taxon>Andropogonodae</taxon>
        <taxon>Andropogoneae</taxon>
        <taxon>Sorghinae</taxon>
        <taxon>Sorghum</taxon>
    </lineage>
</organism>
<gene>
    <name evidence="5" type="ORF">BDA96_01G274000</name>
</gene>
<dbReference type="Gene3D" id="3.40.50.1110">
    <property type="entry name" value="SGNH hydrolase"/>
    <property type="match status" value="1"/>
</dbReference>
<evidence type="ECO:0000256" key="1">
    <source>
        <dbReference type="ARBA" id="ARBA00008668"/>
    </source>
</evidence>
<evidence type="ECO:0000313" key="6">
    <source>
        <dbReference type="Proteomes" id="UP000807115"/>
    </source>
</evidence>
<evidence type="ECO:0000256" key="3">
    <source>
        <dbReference type="ARBA" id="ARBA00022801"/>
    </source>
</evidence>
<dbReference type="GO" id="GO:0016788">
    <property type="term" value="F:hydrolase activity, acting on ester bonds"/>
    <property type="evidence" value="ECO:0007669"/>
    <property type="project" value="InterPro"/>
</dbReference>
<comment type="caution">
    <text evidence="5">The sequence shown here is derived from an EMBL/GenBank/DDBJ whole genome shotgun (WGS) entry which is preliminary data.</text>
</comment>
<keyword evidence="2" id="KW-0732">Signal</keyword>
<dbReference type="SUPFAM" id="SSF52266">
    <property type="entry name" value="SGNH hydrolase"/>
    <property type="match status" value="1"/>
</dbReference>
<dbReference type="AlphaFoldDB" id="A0A921RZM4"/>
<comment type="similarity">
    <text evidence="1">Belongs to the 'GDSL' lipolytic enzyme family.</text>
</comment>
<proteinExistence type="inferred from homology"/>